<dbReference type="AlphaFoldDB" id="A0A3D9H443"/>
<keyword evidence="3" id="KW-1185">Reference proteome</keyword>
<reference evidence="2 3" key="1">
    <citation type="submission" date="2018-07" db="EMBL/GenBank/DDBJ databases">
        <title>Genomic Encyclopedia of Type Strains, Phase III (KMG-III): the genomes of soil and plant-associated and newly described type strains.</title>
        <authorList>
            <person name="Whitman W."/>
        </authorList>
    </citation>
    <scope>NUCLEOTIDE SEQUENCE [LARGE SCALE GENOMIC DNA]</scope>
    <source>
        <strain evidence="2 3">CECT 8488</strain>
    </source>
</reference>
<proteinExistence type="predicted"/>
<feature type="region of interest" description="Disordered" evidence="1">
    <location>
        <begin position="1"/>
        <end position="62"/>
    </location>
</feature>
<dbReference type="Proteomes" id="UP000256845">
    <property type="component" value="Unassembled WGS sequence"/>
</dbReference>
<dbReference type="EMBL" id="QRDW01000021">
    <property type="protein sequence ID" value="RED43696.1"/>
    <property type="molecule type" value="Genomic_DNA"/>
</dbReference>
<feature type="compositionally biased region" description="Basic and acidic residues" evidence="1">
    <location>
        <begin position="28"/>
        <end position="50"/>
    </location>
</feature>
<name>A0A3D9H443_9PROT</name>
<organism evidence="2 3">
    <name type="scientific">Aestuariispira insulae</name>
    <dbReference type="NCBI Taxonomy" id="1461337"/>
    <lineage>
        <taxon>Bacteria</taxon>
        <taxon>Pseudomonadati</taxon>
        <taxon>Pseudomonadota</taxon>
        <taxon>Alphaproteobacteria</taxon>
        <taxon>Rhodospirillales</taxon>
        <taxon>Kiloniellaceae</taxon>
        <taxon>Aestuariispira</taxon>
    </lineage>
</organism>
<feature type="compositionally biased region" description="Polar residues" evidence="1">
    <location>
        <begin position="1"/>
        <end position="15"/>
    </location>
</feature>
<accession>A0A3D9H443</accession>
<feature type="region of interest" description="Disordered" evidence="1">
    <location>
        <begin position="78"/>
        <end position="114"/>
    </location>
</feature>
<evidence type="ECO:0000256" key="1">
    <source>
        <dbReference type="SAM" id="MobiDB-lite"/>
    </source>
</evidence>
<protein>
    <submittedName>
        <fullName evidence="2">Uncharacterized protein</fullName>
    </submittedName>
</protein>
<comment type="caution">
    <text evidence="2">The sequence shown here is derived from an EMBL/GenBank/DDBJ whole genome shotgun (WGS) entry which is preliminary data.</text>
</comment>
<sequence>MTANINNLTPSQQKAGSDAPLPNAGKSDFAKMLDEDKETDSAARLAEKNADKKRKKDTPKNQQIQAVFQKLSEVQKSLLESMDGSDTGLEALRGARRRKARSEEENDQEPLEDEHAVREAIQQLHDIAKNSGNAPDHRALIASLAEKELANTPEPEKTKRLAPFLSMLDGLDSNAAEKLYQDIKQGRFDLRHRLMNSLRVQADPKAAPRVTPLVAPPRQPDSFRDRIESLLRSGQARMETSLETGQTGYVISGSGRPMAALVKAGGSGESQRYFAARLPAHFDNTDLSRRPVSPTPWRGTLLDPVDQGYPELIQSRIDGRRRLIGQPHAGTGYFLLDQQNCGTVPRLEPVEKLALVDGCFYRQLDNGDQPFLLQNDQRKYPLLTVDDGSIDGAKAAIQPDSGRVFEVTPKSGHILWEIVTVPTHDGETHYRVPTVHRGQIPAEQTSALARLCRHLAGNPAPDQAQRQEPAQPRPASKMECRTLLEYLPASDQQQTRLSDDTARIQRRMATGSIDFLSHSETRPPQTEKDVSLLAEADAIMGRDLIAARVIQAEFNRRRGEKSYALSGHR</sequence>
<evidence type="ECO:0000313" key="2">
    <source>
        <dbReference type="EMBL" id="RED43696.1"/>
    </source>
</evidence>
<evidence type="ECO:0000313" key="3">
    <source>
        <dbReference type="Proteomes" id="UP000256845"/>
    </source>
</evidence>
<gene>
    <name evidence="2" type="ORF">DFP90_1217</name>
</gene>
<dbReference type="RefSeq" id="WP_115939577.1">
    <property type="nucleotide sequence ID" value="NZ_QRDW01000021.1"/>
</dbReference>